<dbReference type="AlphaFoldDB" id="A0A6C0J3I8"/>
<dbReference type="EMBL" id="MN740325">
    <property type="protein sequence ID" value="QHU00245.1"/>
    <property type="molecule type" value="Genomic_DNA"/>
</dbReference>
<name>A0A6C0J3I8_9ZZZZ</name>
<feature type="domain" description="Methyltransferase type 11" evidence="3">
    <location>
        <begin position="43"/>
        <end position="132"/>
    </location>
</feature>
<accession>A0A6C0J3I8</accession>
<dbReference type="Pfam" id="PF08241">
    <property type="entry name" value="Methyltransf_11"/>
    <property type="match status" value="1"/>
</dbReference>
<dbReference type="GO" id="GO:0002098">
    <property type="term" value="P:tRNA wobble uridine modification"/>
    <property type="evidence" value="ECO:0007669"/>
    <property type="project" value="TreeGrafter"/>
</dbReference>
<reference evidence="4" key="1">
    <citation type="journal article" date="2020" name="Nature">
        <title>Giant virus diversity and host interactions through global metagenomics.</title>
        <authorList>
            <person name="Schulz F."/>
            <person name="Roux S."/>
            <person name="Paez-Espino D."/>
            <person name="Jungbluth S."/>
            <person name="Walsh D.A."/>
            <person name="Denef V.J."/>
            <person name="McMahon K.D."/>
            <person name="Konstantinidis K.T."/>
            <person name="Eloe-Fadrosh E.A."/>
            <person name="Kyrpides N.C."/>
            <person name="Woyke T."/>
        </authorList>
    </citation>
    <scope>NUCLEOTIDE SEQUENCE</scope>
    <source>
        <strain evidence="4">GVMAG-M-3300025860-12</strain>
    </source>
</reference>
<dbReference type="PANTHER" id="PTHR13069:SF21">
    <property type="entry name" value="ALKYLATED DNA REPAIR PROTEIN ALKB HOMOLOG 8"/>
    <property type="match status" value="1"/>
</dbReference>
<dbReference type="GO" id="GO:0005737">
    <property type="term" value="C:cytoplasm"/>
    <property type="evidence" value="ECO:0007669"/>
    <property type="project" value="TreeGrafter"/>
</dbReference>
<evidence type="ECO:0000313" key="4">
    <source>
        <dbReference type="EMBL" id="QHU00245.1"/>
    </source>
</evidence>
<dbReference type="GO" id="GO:0030488">
    <property type="term" value="P:tRNA methylation"/>
    <property type="evidence" value="ECO:0007669"/>
    <property type="project" value="TreeGrafter"/>
</dbReference>
<sequence length="202" mass="23980">MDIERKNVDTYNLIATDFSDTRYNMWDWIQIFLSNFVSNSNILDVGCGNGRNMNYPNLNLTGIDNCDTFINICKNRKLNVVKSDMVNIPLPNNTFDGIISIASFHHLATIERRELCLQELKRLLKTNGKLLISIWSKDQHHNKKLNFKYGDNYIPWKDKSGNIKGNRYYYIFRLDEIKELFQKYFTIEEYFWNHGNDIFILK</sequence>
<dbReference type="CDD" id="cd02440">
    <property type="entry name" value="AdoMet_MTases"/>
    <property type="match status" value="1"/>
</dbReference>
<keyword evidence="2" id="KW-0808">Transferase</keyword>
<evidence type="ECO:0000256" key="2">
    <source>
        <dbReference type="ARBA" id="ARBA00022679"/>
    </source>
</evidence>
<dbReference type="GO" id="GO:0005634">
    <property type="term" value="C:nucleus"/>
    <property type="evidence" value="ECO:0007669"/>
    <property type="project" value="TreeGrafter"/>
</dbReference>
<dbReference type="InterPro" id="IPR013216">
    <property type="entry name" value="Methyltransf_11"/>
</dbReference>
<dbReference type="Gene3D" id="3.40.50.150">
    <property type="entry name" value="Vaccinia Virus protein VP39"/>
    <property type="match status" value="1"/>
</dbReference>
<organism evidence="4">
    <name type="scientific">viral metagenome</name>
    <dbReference type="NCBI Taxonomy" id="1070528"/>
    <lineage>
        <taxon>unclassified sequences</taxon>
        <taxon>metagenomes</taxon>
        <taxon>organismal metagenomes</taxon>
    </lineage>
</organism>
<proteinExistence type="predicted"/>
<dbReference type="GO" id="GO:0106335">
    <property type="term" value="F:tRNA (5-carboxymethyluridine(34)-5-O)-methyltransferase activity"/>
    <property type="evidence" value="ECO:0007669"/>
    <property type="project" value="TreeGrafter"/>
</dbReference>
<evidence type="ECO:0000259" key="3">
    <source>
        <dbReference type="Pfam" id="PF08241"/>
    </source>
</evidence>
<keyword evidence="1" id="KW-0489">Methyltransferase</keyword>
<dbReference type="InterPro" id="IPR051422">
    <property type="entry name" value="AlkB_tRNA_MeTrf/Diox"/>
</dbReference>
<dbReference type="GO" id="GO:0000049">
    <property type="term" value="F:tRNA binding"/>
    <property type="evidence" value="ECO:0007669"/>
    <property type="project" value="TreeGrafter"/>
</dbReference>
<dbReference type="PANTHER" id="PTHR13069">
    <property type="entry name" value="ALKYLATED DNA REPAIR PROTEIN ALKB HOMOLOG 8"/>
    <property type="match status" value="1"/>
</dbReference>
<protein>
    <recommendedName>
        <fullName evidence="3">Methyltransferase type 11 domain-containing protein</fullName>
    </recommendedName>
</protein>
<evidence type="ECO:0000256" key="1">
    <source>
        <dbReference type="ARBA" id="ARBA00022603"/>
    </source>
</evidence>
<dbReference type="InterPro" id="IPR029063">
    <property type="entry name" value="SAM-dependent_MTases_sf"/>
</dbReference>
<dbReference type="GO" id="GO:0008757">
    <property type="term" value="F:S-adenosylmethionine-dependent methyltransferase activity"/>
    <property type="evidence" value="ECO:0007669"/>
    <property type="project" value="InterPro"/>
</dbReference>
<dbReference type="SUPFAM" id="SSF53335">
    <property type="entry name" value="S-adenosyl-L-methionine-dependent methyltransferases"/>
    <property type="match status" value="1"/>
</dbReference>